<evidence type="ECO:0000313" key="12">
    <source>
        <dbReference type="EMBL" id="CAG5095885.1"/>
    </source>
</evidence>
<feature type="domain" description="Dynein regulatory complex protein 1/2 N-terminal" evidence="10">
    <location>
        <begin position="59"/>
        <end position="158"/>
    </location>
</feature>
<protein>
    <recommendedName>
        <fullName evidence="3">Dynein regulatory complex protein 1</fullName>
    </recommendedName>
    <alternativeName>
        <fullName evidence="7">Coiled-coil domain-containing protein 164</fullName>
    </alternativeName>
</protein>
<dbReference type="Pfam" id="PF14775">
    <property type="entry name" value="NYD-SP28_assoc"/>
    <property type="match status" value="1"/>
</dbReference>
<evidence type="ECO:0000256" key="5">
    <source>
        <dbReference type="ARBA" id="ARBA00023054"/>
    </source>
</evidence>
<evidence type="ECO:0000256" key="8">
    <source>
        <dbReference type="ARBA" id="ARBA00046115"/>
    </source>
</evidence>
<evidence type="ECO:0000313" key="13">
    <source>
        <dbReference type="Proteomes" id="UP001158576"/>
    </source>
</evidence>
<feature type="coiled-coil region" evidence="9">
    <location>
        <begin position="127"/>
        <end position="154"/>
    </location>
</feature>
<comment type="similarity">
    <text evidence="2">Belongs to the DRC1 family.</text>
</comment>
<proteinExistence type="inferred from homology"/>
<keyword evidence="4" id="KW-0282">Flagellum</keyword>
<keyword evidence="6" id="KW-0966">Cell projection</keyword>
<feature type="coiled-coil region" evidence="9">
    <location>
        <begin position="178"/>
        <end position="350"/>
    </location>
</feature>
<evidence type="ECO:0000259" key="10">
    <source>
        <dbReference type="Pfam" id="PF14772"/>
    </source>
</evidence>
<dbReference type="InterPro" id="IPR029440">
    <property type="entry name" value="DRC1_C"/>
</dbReference>
<organism evidence="12 13">
    <name type="scientific">Oikopleura dioica</name>
    <name type="common">Tunicate</name>
    <dbReference type="NCBI Taxonomy" id="34765"/>
    <lineage>
        <taxon>Eukaryota</taxon>
        <taxon>Metazoa</taxon>
        <taxon>Chordata</taxon>
        <taxon>Tunicata</taxon>
        <taxon>Appendicularia</taxon>
        <taxon>Copelata</taxon>
        <taxon>Oikopleuridae</taxon>
        <taxon>Oikopleura</taxon>
    </lineage>
</organism>
<evidence type="ECO:0000256" key="7">
    <source>
        <dbReference type="ARBA" id="ARBA00031554"/>
    </source>
</evidence>
<gene>
    <name evidence="12" type="ORF">OKIOD_LOCUS5942</name>
</gene>
<comment type="function">
    <text evidence="8">Component of the nexin-dynein regulatory complex (N-DRC) a key regulator of ciliary/flagellar motility which maintains the alignment and integrity of the distal axoneme and regulates microtubule sliding in motile axonemes. Plays a critical role in the assembly of N-DRC and also stabilizes the assembly of multiple inner dynein arms and radial spokes. Coassembles with CCDC65/DRC2 to form a central scaffold needed for assembly of the N-DRC and its attachment to the outer doublet microtubules.</text>
</comment>
<keyword evidence="13" id="KW-1185">Reference proteome</keyword>
<keyword evidence="5 9" id="KW-0175">Coiled coil</keyword>
<evidence type="ECO:0000256" key="9">
    <source>
        <dbReference type="SAM" id="Coils"/>
    </source>
</evidence>
<dbReference type="Pfam" id="PF14772">
    <property type="entry name" value="NYD-SP28"/>
    <property type="match status" value="1"/>
</dbReference>
<dbReference type="PANTHER" id="PTHR21625">
    <property type="entry name" value="NYD-SP28 PROTEIN"/>
    <property type="match status" value="1"/>
</dbReference>
<name>A0ABN7SEJ9_OIKDI</name>
<dbReference type="InterPro" id="IPR039750">
    <property type="entry name" value="DRC1/DRC2"/>
</dbReference>
<evidence type="ECO:0000259" key="11">
    <source>
        <dbReference type="Pfam" id="PF14775"/>
    </source>
</evidence>
<evidence type="ECO:0000256" key="1">
    <source>
        <dbReference type="ARBA" id="ARBA00004611"/>
    </source>
</evidence>
<dbReference type="InterPro" id="IPR039505">
    <property type="entry name" value="DRC1/2_N"/>
</dbReference>
<evidence type="ECO:0000256" key="6">
    <source>
        <dbReference type="ARBA" id="ARBA00023069"/>
    </source>
</evidence>
<keyword evidence="6" id="KW-0969">Cilium</keyword>
<accession>A0ABN7SEJ9</accession>
<evidence type="ECO:0000256" key="4">
    <source>
        <dbReference type="ARBA" id="ARBA00022846"/>
    </source>
</evidence>
<evidence type="ECO:0000256" key="3">
    <source>
        <dbReference type="ARBA" id="ARBA00013815"/>
    </source>
</evidence>
<dbReference type="EMBL" id="OU015569">
    <property type="protein sequence ID" value="CAG5095885.1"/>
    <property type="molecule type" value="Genomic_DNA"/>
</dbReference>
<reference evidence="12 13" key="1">
    <citation type="submission" date="2021-04" db="EMBL/GenBank/DDBJ databases">
        <authorList>
            <person name="Bliznina A."/>
        </authorList>
    </citation>
    <scope>NUCLEOTIDE SEQUENCE [LARGE SCALE GENOMIC DNA]</scope>
</reference>
<evidence type="ECO:0000256" key="2">
    <source>
        <dbReference type="ARBA" id="ARBA00009688"/>
    </source>
</evidence>
<dbReference type="PANTHER" id="PTHR21625:SF1">
    <property type="entry name" value="DYNEIN REGULATORY COMPLEX PROTEIN 1"/>
    <property type="match status" value="1"/>
</dbReference>
<sequence>MQERRDRIKQRVRAKEQPDLVIEEEKKQIDVNPQMKVSEGRLALLRKAGTELVSNVEIAAVAREFERRKEVHEEKKRRMKILADEADANLEKFEAIRRRWTGSLARDVPQELRDALTDQCKACEEVLSAKNQLIVELNRELKCSEDEYVKTLKKQYDDLDIITQRMVEQYRTMDRAFRDEAKQVIAALDAQFKDVEATDLWREKAAHLSKTENNYLEDRFELRDELQSEIDRLRLRDAEDLHTTKIKLETDVQVLEQQLESMRASYQLNQEKLEYNFQVLKKRDDENTITNSQQKRRLTKMQDQLNSLRSKLEAQEKKARVEGCNLREDYRRLLQQYADFQKKKKHFEDADNKKFREVWEMNMQELMELVNRTLQADKIISEQQLGVDFVMPEYNKSTSKQHRPSAMDIPKKQADQAFDLLCSECSFLVEAMLNKLIEPLKPEEKRLILIDAIFAALNIDDESELKLLMAEMTNYGAIGEKADPNNALEGILSYINNAMLRRKKTSLTSSNHSKGDIKWEVWEERSHIINDKKLILWNALYKAQQSYFECLNQRASLVSDNESLQTQNEELRVLLHQYVTMEVNKDLQVPPNRVLNIQ</sequence>
<dbReference type="Proteomes" id="UP001158576">
    <property type="component" value="Chromosome XSR"/>
</dbReference>
<comment type="subcellular location">
    <subcellularLocation>
        <location evidence="1">Cytoplasm</location>
        <location evidence="1">Cytoskeleton</location>
        <location evidence="1">Flagellum axoneme</location>
    </subcellularLocation>
</comment>
<feature type="domain" description="Dynein regulatory complex protein 1 C-terminal" evidence="11">
    <location>
        <begin position="520"/>
        <end position="579"/>
    </location>
</feature>